<dbReference type="Pfam" id="PF00990">
    <property type="entry name" value="GGDEF"/>
    <property type="match status" value="1"/>
</dbReference>
<dbReference type="PANTHER" id="PTHR33121">
    <property type="entry name" value="CYCLIC DI-GMP PHOSPHODIESTERASE PDEF"/>
    <property type="match status" value="1"/>
</dbReference>
<feature type="domain" description="EAL" evidence="2">
    <location>
        <begin position="495"/>
        <end position="749"/>
    </location>
</feature>
<dbReference type="PROSITE" id="PS50112">
    <property type="entry name" value="PAS"/>
    <property type="match status" value="1"/>
</dbReference>
<dbReference type="AlphaFoldDB" id="A0A1D8K9U7"/>
<dbReference type="Pfam" id="PF08448">
    <property type="entry name" value="PAS_4"/>
    <property type="match status" value="1"/>
</dbReference>
<sequence>MNERRPVTAPAESGASAFGLLRGMLRVAQVLPMPVFVKDASLRWRYANPAARRLFGLHRYHYRGRTHASLMPPLDAASGQQSDLAALESRGLIQRKETYFGRSFRVYKYALRVDGGTALGIVSMAIETTELEAARSEGERLRDFYDALSEINQGIVRELYSDREDLFRNICRIVVSHTPVLIAAIATIDHEARLLNYTQQACRIADFPDLARVRLELDESSPYGRGTVGRAVRSHETVVVNDVLATPEMAPWHTLFKRYNGRSTAAIPVMVGDRVEAVLSVYSTEVNFFTPELVRLLQELASDVGFAIRTYEQRDRIRYLALIDPLTDLPNRVNFMDMAARWLTGMDSVRRAQLLLIDIADFKFHNDLLGHEVGDTLLRALGRRLLAAAGDSPLVGRLGSDEFAVLLTESGDGSETSLARALRAIDVELEHPFDVGLSEPLMLKTEQGTARFPEDGTHPEALMRRASMALQLAKRAGPGSRVAYSPALERRLEYRHQIRQQIDYALDSGEVIPHYQPQIDLCSGRVSGLEALARLGGRDGKLLEPGDFIEEVEGDRGLVRRLGLTMIEAVAADLPGLAEAGLGVPVAVNIGARHLLAPGFKRDVIDLLGRYPGLRSVLECEITETAHLGDLSRATETVSWLREQGLSVALDDFGSGFTSMDYLQHLAIRKIKLDQSFVYDLIDSPRDQAIVRAVVHLAEGLEIGLVAEGVANVALGELLRELGVHSLQGYAIAPPLPLASLSAWSAEWQLPETWRSA</sequence>
<dbReference type="InterPro" id="IPR000014">
    <property type="entry name" value="PAS"/>
</dbReference>
<organism evidence="4 5">
    <name type="scientific">Acidihalobacter aeolianus</name>
    <dbReference type="NCBI Taxonomy" id="2792603"/>
    <lineage>
        <taxon>Bacteria</taxon>
        <taxon>Pseudomonadati</taxon>
        <taxon>Pseudomonadota</taxon>
        <taxon>Gammaproteobacteria</taxon>
        <taxon>Chromatiales</taxon>
        <taxon>Ectothiorhodospiraceae</taxon>
        <taxon>Acidihalobacter</taxon>
    </lineage>
</organism>
<keyword evidence="5" id="KW-1185">Reference proteome</keyword>
<dbReference type="CDD" id="cd01948">
    <property type="entry name" value="EAL"/>
    <property type="match status" value="1"/>
</dbReference>
<evidence type="ECO:0008006" key="6">
    <source>
        <dbReference type="Google" id="ProtNLM"/>
    </source>
</evidence>
<dbReference type="SUPFAM" id="SSF141868">
    <property type="entry name" value="EAL domain-like"/>
    <property type="match status" value="1"/>
</dbReference>
<dbReference type="PROSITE" id="PS50887">
    <property type="entry name" value="GGDEF"/>
    <property type="match status" value="1"/>
</dbReference>
<dbReference type="InterPro" id="IPR043128">
    <property type="entry name" value="Rev_trsase/Diguanyl_cyclase"/>
</dbReference>
<evidence type="ECO:0000259" key="3">
    <source>
        <dbReference type="PROSITE" id="PS50887"/>
    </source>
</evidence>
<dbReference type="CDD" id="cd00130">
    <property type="entry name" value="PAS"/>
    <property type="match status" value="1"/>
</dbReference>
<dbReference type="InterPro" id="IPR001633">
    <property type="entry name" value="EAL_dom"/>
</dbReference>
<feature type="domain" description="PAS" evidence="1">
    <location>
        <begin position="24"/>
        <end position="90"/>
    </location>
</feature>
<dbReference type="InterPro" id="IPR029016">
    <property type="entry name" value="GAF-like_dom_sf"/>
</dbReference>
<dbReference type="Pfam" id="PF00563">
    <property type="entry name" value="EAL"/>
    <property type="match status" value="1"/>
</dbReference>
<dbReference type="InterPro" id="IPR013656">
    <property type="entry name" value="PAS_4"/>
</dbReference>
<feature type="domain" description="GGDEF" evidence="3">
    <location>
        <begin position="350"/>
        <end position="486"/>
    </location>
</feature>
<dbReference type="SMART" id="SM00267">
    <property type="entry name" value="GGDEF"/>
    <property type="match status" value="1"/>
</dbReference>
<evidence type="ECO:0000313" key="5">
    <source>
        <dbReference type="Proteomes" id="UP000095342"/>
    </source>
</evidence>
<accession>A0A1D8K9U7</accession>
<dbReference type="InterPro" id="IPR003018">
    <property type="entry name" value="GAF"/>
</dbReference>
<dbReference type="SUPFAM" id="SSF55781">
    <property type="entry name" value="GAF domain-like"/>
    <property type="match status" value="1"/>
</dbReference>
<dbReference type="InterPro" id="IPR000160">
    <property type="entry name" value="GGDEF_dom"/>
</dbReference>
<dbReference type="SUPFAM" id="SSF55073">
    <property type="entry name" value="Nucleotide cyclase"/>
    <property type="match status" value="1"/>
</dbReference>
<dbReference type="Gene3D" id="3.20.20.450">
    <property type="entry name" value="EAL domain"/>
    <property type="match status" value="1"/>
</dbReference>
<dbReference type="NCBIfam" id="TIGR00254">
    <property type="entry name" value="GGDEF"/>
    <property type="match status" value="1"/>
</dbReference>
<dbReference type="SUPFAM" id="SSF55785">
    <property type="entry name" value="PYP-like sensor domain (PAS domain)"/>
    <property type="match status" value="1"/>
</dbReference>
<dbReference type="KEGG" id="aaeo:BJI67_12485"/>
<dbReference type="InterPro" id="IPR029787">
    <property type="entry name" value="Nucleotide_cyclase"/>
</dbReference>
<dbReference type="EMBL" id="CP017448">
    <property type="protein sequence ID" value="AOV17758.1"/>
    <property type="molecule type" value="Genomic_DNA"/>
</dbReference>
<protein>
    <recommendedName>
        <fullName evidence="6">Diguanylate cyclase</fullName>
    </recommendedName>
</protein>
<proteinExistence type="predicted"/>
<dbReference type="Proteomes" id="UP000095342">
    <property type="component" value="Chromosome"/>
</dbReference>
<dbReference type="NCBIfam" id="TIGR00229">
    <property type="entry name" value="sensory_box"/>
    <property type="match status" value="1"/>
</dbReference>
<dbReference type="InterPro" id="IPR050706">
    <property type="entry name" value="Cyclic-di-GMP_PDE-like"/>
</dbReference>
<reference evidence="4 5" key="1">
    <citation type="submission" date="2016-09" db="EMBL/GenBank/DDBJ databases">
        <title>Acidihalobacter prosperus V6 (DSM14174).</title>
        <authorList>
            <person name="Khaleque H.N."/>
            <person name="Ramsay J.P."/>
            <person name="Murphy R.J.T."/>
            <person name="Kaksonen A.H."/>
            <person name="Boxall N.J."/>
            <person name="Watkin E.L.J."/>
        </authorList>
    </citation>
    <scope>NUCLEOTIDE SEQUENCE [LARGE SCALE GENOMIC DNA]</scope>
    <source>
        <strain evidence="4 5">V6</strain>
    </source>
</reference>
<evidence type="ECO:0000259" key="2">
    <source>
        <dbReference type="PROSITE" id="PS50883"/>
    </source>
</evidence>
<gene>
    <name evidence="4" type="ORF">BJI67_12485</name>
</gene>
<dbReference type="PROSITE" id="PS50883">
    <property type="entry name" value="EAL"/>
    <property type="match status" value="1"/>
</dbReference>
<dbReference type="Gene3D" id="3.30.70.270">
    <property type="match status" value="1"/>
</dbReference>
<dbReference type="InterPro" id="IPR035919">
    <property type="entry name" value="EAL_sf"/>
</dbReference>
<dbReference type="SMART" id="SM00052">
    <property type="entry name" value="EAL"/>
    <property type="match status" value="1"/>
</dbReference>
<dbReference type="RefSeq" id="WP_070073296.1">
    <property type="nucleotide sequence ID" value="NZ_CP017448.1"/>
</dbReference>
<evidence type="ECO:0000259" key="1">
    <source>
        <dbReference type="PROSITE" id="PS50112"/>
    </source>
</evidence>
<dbReference type="CDD" id="cd01949">
    <property type="entry name" value="GGDEF"/>
    <property type="match status" value="1"/>
</dbReference>
<dbReference type="GO" id="GO:0071111">
    <property type="term" value="F:cyclic-guanylate-specific phosphodiesterase activity"/>
    <property type="evidence" value="ECO:0007669"/>
    <property type="project" value="InterPro"/>
</dbReference>
<dbReference type="Gene3D" id="3.30.450.40">
    <property type="match status" value="1"/>
</dbReference>
<dbReference type="SMART" id="SM00065">
    <property type="entry name" value="GAF"/>
    <property type="match status" value="1"/>
</dbReference>
<name>A0A1D8K9U7_9GAMM</name>
<dbReference type="Pfam" id="PF13185">
    <property type="entry name" value="GAF_2"/>
    <property type="match status" value="1"/>
</dbReference>
<evidence type="ECO:0000313" key="4">
    <source>
        <dbReference type="EMBL" id="AOV17758.1"/>
    </source>
</evidence>
<dbReference type="Gene3D" id="3.30.450.20">
    <property type="entry name" value="PAS domain"/>
    <property type="match status" value="1"/>
</dbReference>
<dbReference type="InterPro" id="IPR035965">
    <property type="entry name" value="PAS-like_dom_sf"/>
</dbReference>
<dbReference type="PANTHER" id="PTHR33121:SF79">
    <property type="entry name" value="CYCLIC DI-GMP PHOSPHODIESTERASE PDED-RELATED"/>
    <property type="match status" value="1"/>
</dbReference>